<dbReference type="EMBL" id="BAABJZ010000099">
    <property type="protein sequence ID" value="GAA4897779.1"/>
    <property type="molecule type" value="Genomic_DNA"/>
</dbReference>
<proteinExistence type="predicted"/>
<reference evidence="4" key="1">
    <citation type="journal article" date="2019" name="Int. J. Syst. Evol. Microbiol.">
        <title>The Global Catalogue of Microorganisms (GCM) 10K type strain sequencing project: providing services to taxonomists for standard genome sequencing and annotation.</title>
        <authorList>
            <consortium name="The Broad Institute Genomics Platform"/>
            <consortium name="The Broad Institute Genome Sequencing Center for Infectious Disease"/>
            <person name="Wu L."/>
            <person name="Ma J."/>
        </authorList>
    </citation>
    <scope>NUCLEOTIDE SEQUENCE [LARGE SCALE GENOMIC DNA]</scope>
    <source>
        <strain evidence="4">JCM 18401</strain>
    </source>
</reference>
<dbReference type="InterPro" id="IPR046235">
    <property type="entry name" value="DUF6268"/>
</dbReference>
<evidence type="ECO:0000259" key="2">
    <source>
        <dbReference type="Pfam" id="PF19783"/>
    </source>
</evidence>
<feature type="chain" id="PRO_5046220884" evidence="1">
    <location>
        <begin position="18"/>
        <end position="290"/>
    </location>
</feature>
<organism evidence="3 4">
    <name type="scientific">Ferrimonas pelagia</name>
    <dbReference type="NCBI Taxonomy" id="1177826"/>
    <lineage>
        <taxon>Bacteria</taxon>
        <taxon>Pseudomonadati</taxon>
        <taxon>Pseudomonadota</taxon>
        <taxon>Gammaproteobacteria</taxon>
        <taxon>Alteromonadales</taxon>
        <taxon>Ferrimonadaceae</taxon>
        <taxon>Ferrimonas</taxon>
    </lineage>
</organism>
<dbReference type="RefSeq" id="WP_345336652.1">
    <property type="nucleotide sequence ID" value="NZ_BAABJZ010000099.1"/>
</dbReference>
<feature type="signal peptide" evidence="1">
    <location>
        <begin position="1"/>
        <end position="17"/>
    </location>
</feature>
<protein>
    <submittedName>
        <fullName evidence="3">DUF6268 family outer membrane beta-barrel protein</fullName>
    </submittedName>
</protein>
<dbReference type="Pfam" id="PF19783">
    <property type="entry name" value="DUF6268"/>
    <property type="match status" value="1"/>
</dbReference>
<gene>
    <name evidence="3" type="ORF">GCM10023333_33870</name>
</gene>
<keyword evidence="1" id="KW-0732">Signal</keyword>
<feature type="domain" description="DUF6268" evidence="2">
    <location>
        <begin position="100"/>
        <end position="213"/>
    </location>
</feature>
<sequence length="290" mass="32499">MKYCIGALALIACGVMAQPGKPARTPWALDLHGVQFADGTMAQDGDYGDHHLGARLGYRTRLGPRWMVGANISYDRRAFDFDAETLFGGTLPVWERRDKVGVGLNVIHLLDERWSLIVAPRLQWSATEDASLSKGDSYGVLAGGLYTLNSDLQLGLGLSYLHDIKDTKAFPIILVKWQINEKWKLDNPFEPGFSGGAGLELSYRWNRHYELAWGAAYRSDRFALADGVAETAAPLAFLRWSYFPQTGWDLSVMAGYQFDGELEWDGQKWGRRKQDIDGRLGFGVSFNFMF</sequence>
<dbReference type="Proteomes" id="UP001499988">
    <property type="component" value="Unassembled WGS sequence"/>
</dbReference>
<accession>A0ABP9FAF5</accession>
<evidence type="ECO:0000313" key="3">
    <source>
        <dbReference type="EMBL" id="GAA4897779.1"/>
    </source>
</evidence>
<name>A0ABP9FAF5_9GAMM</name>
<dbReference type="SUPFAM" id="SSF56935">
    <property type="entry name" value="Porins"/>
    <property type="match status" value="1"/>
</dbReference>
<keyword evidence="4" id="KW-1185">Reference proteome</keyword>
<comment type="caution">
    <text evidence="3">The sequence shown here is derived from an EMBL/GenBank/DDBJ whole genome shotgun (WGS) entry which is preliminary data.</text>
</comment>
<evidence type="ECO:0000313" key="4">
    <source>
        <dbReference type="Proteomes" id="UP001499988"/>
    </source>
</evidence>
<evidence type="ECO:0000256" key="1">
    <source>
        <dbReference type="SAM" id="SignalP"/>
    </source>
</evidence>